<dbReference type="EMBL" id="LDPH01000066">
    <property type="protein sequence ID" value="KLV14640.1"/>
    <property type="molecule type" value="Genomic_DNA"/>
</dbReference>
<dbReference type="PROSITE" id="PS51257">
    <property type="entry name" value="PROKAR_LIPOPROTEIN"/>
    <property type="match status" value="1"/>
</dbReference>
<dbReference type="Gene3D" id="3.30.360.40">
    <property type="entry name" value="YwmB-like"/>
    <property type="match status" value="1"/>
</dbReference>
<reference evidence="1 2" key="1">
    <citation type="submission" date="2015-05" db="EMBL/GenBank/DDBJ databases">
        <title>Whole genome sequence and identification of bacterial endophytes from Costus igneus.</title>
        <authorList>
            <person name="Lee Y.P."/>
            <person name="Gan H.M."/>
            <person name="Eng W."/>
            <person name="Wheatley M.S."/>
            <person name="Caraballo A."/>
            <person name="Polter S."/>
            <person name="Savka M.A."/>
            <person name="Hudson A.O."/>
        </authorList>
    </citation>
    <scope>NUCLEOTIDE SEQUENCE [LARGE SCALE GENOMIC DNA]</scope>
    <source>
        <strain evidence="1 2">RIT379</strain>
    </source>
</reference>
<name>A0A0J1KDT7_NIACI</name>
<evidence type="ECO:0000313" key="2">
    <source>
        <dbReference type="Proteomes" id="UP000036045"/>
    </source>
</evidence>
<dbReference type="PATRIC" id="fig|1397.4.peg.5011"/>
<proteinExistence type="predicted"/>
<gene>
    <name evidence="1" type="ORF">ABW02_25950</name>
</gene>
<evidence type="ECO:0000313" key="1">
    <source>
        <dbReference type="EMBL" id="KLV14640.1"/>
    </source>
</evidence>
<accession>A0A0J1KDT7</accession>
<sequence>MKINKTLIIITILIGLACLTIGNNITIARTKSDLITINEILQKQENVTINEWSLHARERLENVTSIEDAKAYQSELKRVFPNGDWVETKNHQSWQAKMVLKSSGQIEESIILTTSLTTDNVQSYIMYEVRGKKLANKEMKRLDMEINKKISDIFRGKPTIFSCIKGEFSDKMNETLPYKVNHLLDAFQAKKVEALEEDDFISTSAYTPIFEERIDNSEKEMNVQIGLRTQDMGGKTTFVVGTPIITIEY</sequence>
<organism evidence="1 2">
    <name type="scientific">Niallia circulans</name>
    <name type="common">Bacillus circulans</name>
    <dbReference type="NCBI Taxonomy" id="1397"/>
    <lineage>
        <taxon>Bacteria</taxon>
        <taxon>Bacillati</taxon>
        <taxon>Bacillota</taxon>
        <taxon>Bacilli</taxon>
        <taxon>Bacillales</taxon>
        <taxon>Bacillaceae</taxon>
        <taxon>Niallia</taxon>
    </lineage>
</organism>
<dbReference type="Gene3D" id="3.30.2030.10">
    <property type="entry name" value="YwmB-like"/>
    <property type="match status" value="1"/>
</dbReference>
<dbReference type="InterPro" id="IPR036209">
    <property type="entry name" value="YwmB-like_sf"/>
</dbReference>
<dbReference type="SUPFAM" id="SSF143842">
    <property type="entry name" value="YwmB-like"/>
    <property type="match status" value="1"/>
</dbReference>
<dbReference type="Pfam" id="PF08680">
    <property type="entry name" value="DUF1779"/>
    <property type="match status" value="1"/>
</dbReference>
<dbReference type="RefSeq" id="WP_047945078.1">
    <property type="nucleotide sequence ID" value="NZ_CP053989.1"/>
</dbReference>
<dbReference type="OrthoDB" id="2374820at2"/>
<protein>
    <submittedName>
        <fullName evidence="1">Uncharacterized protein</fullName>
    </submittedName>
</protein>
<comment type="caution">
    <text evidence="1">The sequence shown here is derived from an EMBL/GenBank/DDBJ whole genome shotgun (WGS) entry which is preliminary data.</text>
</comment>
<dbReference type="GeneID" id="56351809"/>
<dbReference type="AlphaFoldDB" id="A0A0J1KDT7"/>
<dbReference type="Proteomes" id="UP000036045">
    <property type="component" value="Unassembled WGS sequence"/>
</dbReference>
<dbReference type="InterPro" id="IPR014794">
    <property type="entry name" value="DUF1779"/>
</dbReference>
<keyword evidence="2" id="KW-1185">Reference proteome</keyword>